<dbReference type="EMBL" id="UYRR01040490">
    <property type="protein sequence ID" value="VDK79212.1"/>
    <property type="molecule type" value="Genomic_DNA"/>
</dbReference>
<accession>A0A0M3KK34</accession>
<evidence type="ECO:0000313" key="1">
    <source>
        <dbReference type="EMBL" id="VDK79212.1"/>
    </source>
</evidence>
<evidence type="ECO:0000313" key="2">
    <source>
        <dbReference type="Proteomes" id="UP000267096"/>
    </source>
</evidence>
<name>A0A0M3KK34_ANISI</name>
<gene>
    <name evidence="1" type="ORF">ASIM_LOCUS20732</name>
</gene>
<reference evidence="3" key="1">
    <citation type="submission" date="2017-02" db="UniProtKB">
        <authorList>
            <consortium name="WormBaseParasite"/>
        </authorList>
    </citation>
    <scope>IDENTIFICATION</scope>
</reference>
<protein>
    <submittedName>
        <fullName evidence="3">NikA protein</fullName>
    </submittedName>
</protein>
<dbReference type="Proteomes" id="UP000267096">
    <property type="component" value="Unassembled WGS sequence"/>
</dbReference>
<dbReference type="WBParaSite" id="ASIM_0002136301-mRNA-1">
    <property type="protein sequence ID" value="ASIM_0002136301-mRNA-1"/>
    <property type="gene ID" value="ASIM_0002136301"/>
</dbReference>
<sequence>MRECMSKVKVRTPAERAEIERFCAEVLRRRVKLLMQTGYTEKVSAEMILDGIRNLKQANELREELKLEKGH</sequence>
<dbReference type="AlphaFoldDB" id="A0A0M3KK34"/>
<keyword evidence="2" id="KW-1185">Reference proteome</keyword>
<organism evidence="3">
    <name type="scientific">Anisakis simplex</name>
    <name type="common">Herring worm</name>
    <dbReference type="NCBI Taxonomy" id="6269"/>
    <lineage>
        <taxon>Eukaryota</taxon>
        <taxon>Metazoa</taxon>
        <taxon>Ecdysozoa</taxon>
        <taxon>Nematoda</taxon>
        <taxon>Chromadorea</taxon>
        <taxon>Rhabditida</taxon>
        <taxon>Spirurina</taxon>
        <taxon>Ascaridomorpha</taxon>
        <taxon>Ascaridoidea</taxon>
        <taxon>Anisakidae</taxon>
        <taxon>Anisakis</taxon>
        <taxon>Anisakis simplex complex</taxon>
    </lineage>
</organism>
<proteinExistence type="predicted"/>
<reference evidence="1 2" key="2">
    <citation type="submission" date="2018-11" db="EMBL/GenBank/DDBJ databases">
        <authorList>
            <consortium name="Pathogen Informatics"/>
        </authorList>
    </citation>
    <scope>NUCLEOTIDE SEQUENCE [LARGE SCALE GENOMIC DNA]</scope>
</reference>
<evidence type="ECO:0000313" key="3">
    <source>
        <dbReference type="WBParaSite" id="ASIM_0002136301-mRNA-1"/>
    </source>
</evidence>